<evidence type="ECO:0000256" key="3">
    <source>
        <dbReference type="ARBA" id="ARBA00004065"/>
    </source>
</evidence>
<comment type="similarity">
    <text evidence="5">Belongs to the RNase HII family. RnhC subfamily.</text>
</comment>
<dbReference type="SUPFAM" id="SSF53098">
    <property type="entry name" value="Ribonuclease H-like"/>
    <property type="match status" value="1"/>
</dbReference>
<name>A0A8J3MRV7_9CHLR</name>
<keyword evidence="9 12" id="KW-0255">Endonuclease</keyword>
<evidence type="ECO:0000256" key="10">
    <source>
        <dbReference type="ARBA" id="ARBA00022801"/>
    </source>
</evidence>
<protein>
    <recommendedName>
        <fullName evidence="13">Ribonuclease</fullName>
        <ecNumber evidence="13">3.1.26.4</ecNumber>
    </recommendedName>
</protein>
<dbReference type="InterPro" id="IPR001352">
    <property type="entry name" value="RNase_HII/HIII"/>
</dbReference>
<sequence>MPTSRLEELTTSLRAYVSAQGWTISDEKTVQSGRQYVVSNGRLAVPITLYTTGKVNIQGQTNTLQNALKTWAASDSPPSPPHVASQPTASGSLSITGKARIGGDESGKGDYYGPLVVAAAYVNAETELQLQALGVRDSKRLTDSAIEEMAREIQRICHKQIVIRSLQPEQYNRLYEATSNLNLLLARVHAENIALLQSAVPAQLAIIDQFGAEHLLLHALTKAGCSITLEQRPRAEDDIAVAAASILARAAFVRHLKELSRSLDLELPKGASNPQIVTVGRELVAHRGKDALRRVAKLHFKTTETIIA</sequence>
<comment type="catalytic activity">
    <reaction evidence="1 12 13">
        <text>Endonucleolytic cleavage to 5'-phosphomonoester.</text>
        <dbReference type="EC" id="3.1.26.4"/>
    </reaction>
</comment>
<feature type="region of interest" description="Disordered" evidence="14">
    <location>
        <begin position="72"/>
        <end position="99"/>
    </location>
</feature>
<reference evidence="16" key="1">
    <citation type="submission" date="2020-10" db="EMBL/GenBank/DDBJ databases">
        <title>Taxonomic study of unclassified bacteria belonging to the class Ktedonobacteria.</title>
        <authorList>
            <person name="Yabe S."/>
            <person name="Wang C.M."/>
            <person name="Zheng Y."/>
            <person name="Sakai Y."/>
            <person name="Cavaletti L."/>
            <person name="Monciardini P."/>
            <person name="Donadio S."/>
        </authorList>
    </citation>
    <scope>NUCLEOTIDE SEQUENCE</scope>
    <source>
        <strain evidence="16">SOSP1-1</strain>
    </source>
</reference>
<dbReference type="PANTHER" id="PTHR10954:SF23">
    <property type="entry name" value="RIBONUCLEASE"/>
    <property type="match status" value="1"/>
</dbReference>
<dbReference type="GO" id="GO:0046872">
    <property type="term" value="F:metal ion binding"/>
    <property type="evidence" value="ECO:0007669"/>
    <property type="project" value="UniProtKB-KW"/>
</dbReference>
<dbReference type="PROSITE" id="PS51975">
    <property type="entry name" value="RNASE_H_2"/>
    <property type="match status" value="1"/>
</dbReference>
<feature type="domain" description="RNase H type-2" evidence="15">
    <location>
        <begin position="98"/>
        <end position="308"/>
    </location>
</feature>
<evidence type="ECO:0000256" key="1">
    <source>
        <dbReference type="ARBA" id="ARBA00000077"/>
    </source>
</evidence>
<dbReference type="EC" id="3.1.26.4" evidence="13"/>
<evidence type="ECO:0000259" key="15">
    <source>
        <dbReference type="PROSITE" id="PS51975"/>
    </source>
</evidence>
<feature type="compositionally biased region" description="Polar residues" evidence="14">
    <location>
        <begin position="85"/>
        <end position="95"/>
    </location>
</feature>
<dbReference type="Pfam" id="PF01351">
    <property type="entry name" value="RNase_HII"/>
    <property type="match status" value="1"/>
</dbReference>
<dbReference type="InterPro" id="IPR012337">
    <property type="entry name" value="RNaseH-like_sf"/>
</dbReference>
<organism evidence="16 17">
    <name type="scientific">Ktedonospora formicarum</name>
    <dbReference type="NCBI Taxonomy" id="2778364"/>
    <lineage>
        <taxon>Bacteria</taxon>
        <taxon>Bacillati</taxon>
        <taxon>Chloroflexota</taxon>
        <taxon>Ktedonobacteria</taxon>
        <taxon>Ktedonobacterales</taxon>
        <taxon>Ktedonobacteraceae</taxon>
        <taxon>Ktedonospora</taxon>
    </lineage>
</organism>
<accession>A0A8J3MRV7</accession>
<comment type="cofactor">
    <cofactor evidence="12">
        <name>Mn(2+)</name>
        <dbReference type="ChEBI" id="CHEBI:29035"/>
    </cofactor>
    <cofactor evidence="12">
        <name>Mg(2+)</name>
        <dbReference type="ChEBI" id="CHEBI:18420"/>
    </cofactor>
    <text evidence="12">Manganese or magnesium. Binds 1 divalent metal ion per monomer in the absence of substrate. May bind a second metal ion after substrate binding.</text>
</comment>
<keyword evidence="10 12" id="KW-0378">Hydrolase</keyword>
<dbReference type="GO" id="GO:0003723">
    <property type="term" value="F:RNA binding"/>
    <property type="evidence" value="ECO:0007669"/>
    <property type="project" value="UniProtKB-UniRule"/>
</dbReference>
<evidence type="ECO:0000256" key="7">
    <source>
        <dbReference type="ARBA" id="ARBA00022722"/>
    </source>
</evidence>
<evidence type="ECO:0000256" key="13">
    <source>
        <dbReference type="RuleBase" id="RU003515"/>
    </source>
</evidence>
<evidence type="ECO:0000256" key="8">
    <source>
        <dbReference type="ARBA" id="ARBA00022723"/>
    </source>
</evidence>
<keyword evidence="17" id="KW-1185">Reference proteome</keyword>
<dbReference type="GO" id="GO:0032299">
    <property type="term" value="C:ribonuclease H2 complex"/>
    <property type="evidence" value="ECO:0007669"/>
    <property type="project" value="TreeGrafter"/>
</dbReference>
<dbReference type="NCBIfam" id="TIGR00716">
    <property type="entry name" value="rnhC"/>
    <property type="match status" value="1"/>
</dbReference>
<dbReference type="EMBL" id="BNJF01000001">
    <property type="protein sequence ID" value="GHO42680.1"/>
    <property type="molecule type" value="Genomic_DNA"/>
</dbReference>
<comment type="function">
    <text evidence="3 13">Endonuclease that specifically degrades the RNA of RNA-DNA hybrids.</text>
</comment>
<dbReference type="RefSeq" id="WP_220192194.1">
    <property type="nucleotide sequence ID" value="NZ_BNJF01000001.1"/>
</dbReference>
<keyword evidence="8 12" id="KW-0479">Metal-binding</keyword>
<proteinExistence type="inferred from homology"/>
<dbReference type="GO" id="GO:0043137">
    <property type="term" value="P:DNA replication, removal of RNA primer"/>
    <property type="evidence" value="ECO:0007669"/>
    <property type="project" value="TreeGrafter"/>
</dbReference>
<feature type="binding site" evidence="12">
    <location>
        <position position="105"/>
    </location>
    <ligand>
        <name>a divalent metal cation</name>
        <dbReference type="ChEBI" id="CHEBI:60240"/>
    </ligand>
</feature>
<evidence type="ECO:0000256" key="11">
    <source>
        <dbReference type="ARBA" id="ARBA00022842"/>
    </source>
</evidence>
<dbReference type="PANTHER" id="PTHR10954">
    <property type="entry name" value="RIBONUCLEASE H2 SUBUNIT A"/>
    <property type="match status" value="1"/>
</dbReference>
<evidence type="ECO:0000256" key="14">
    <source>
        <dbReference type="SAM" id="MobiDB-lite"/>
    </source>
</evidence>
<feature type="binding site" evidence="12">
    <location>
        <position position="104"/>
    </location>
    <ligand>
        <name>a divalent metal cation</name>
        <dbReference type="ChEBI" id="CHEBI:60240"/>
    </ligand>
</feature>
<evidence type="ECO:0000256" key="4">
    <source>
        <dbReference type="ARBA" id="ARBA00004496"/>
    </source>
</evidence>
<dbReference type="AlphaFoldDB" id="A0A8J3MRV7"/>
<dbReference type="InterPro" id="IPR024567">
    <property type="entry name" value="RNase_HII/HIII_dom"/>
</dbReference>
<dbReference type="PIRSF" id="PIRSF037748">
    <property type="entry name" value="RnhC"/>
    <property type="match status" value="1"/>
</dbReference>
<evidence type="ECO:0000256" key="9">
    <source>
        <dbReference type="ARBA" id="ARBA00022759"/>
    </source>
</evidence>
<keyword evidence="6" id="KW-0963">Cytoplasm</keyword>
<comment type="caution">
    <text evidence="16">The sequence shown here is derived from an EMBL/GenBank/DDBJ whole genome shotgun (WGS) entry which is preliminary data.</text>
</comment>
<comment type="subcellular location">
    <subcellularLocation>
        <location evidence="4">Cytoplasm</location>
    </subcellularLocation>
</comment>
<dbReference type="GO" id="GO:0005737">
    <property type="term" value="C:cytoplasm"/>
    <property type="evidence" value="ECO:0007669"/>
    <property type="project" value="UniProtKB-SubCell"/>
</dbReference>
<dbReference type="InterPro" id="IPR004641">
    <property type="entry name" value="RNase_HIII"/>
</dbReference>
<dbReference type="Proteomes" id="UP000612362">
    <property type="component" value="Unassembled WGS sequence"/>
</dbReference>
<gene>
    <name evidence="16" type="primary">rnhC</name>
    <name evidence="16" type="ORF">KSX_08430</name>
</gene>
<dbReference type="CDD" id="cd06590">
    <property type="entry name" value="RNase_HII_bacteria_HIII_like"/>
    <property type="match status" value="1"/>
</dbReference>
<evidence type="ECO:0000313" key="16">
    <source>
        <dbReference type="EMBL" id="GHO42680.1"/>
    </source>
</evidence>
<dbReference type="GO" id="GO:0004523">
    <property type="term" value="F:RNA-DNA hybrid ribonuclease activity"/>
    <property type="evidence" value="ECO:0007669"/>
    <property type="project" value="UniProtKB-UniRule"/>
</dbReference>
<dbReference type="InterPro" id="IPR036397">
    <property type="entry name" value="RNaseH_sf"/>
</dbReference>
<evidence type="ECO:0000256" key="6">
    <source>
        <dbReference type="ARBA" id="ARBA00022490"/>
    </source>
</evidence>
<evidence type="ECO:0000313" key="17">
    <source>
        <dbReference type="Proteomes" id="UP000612362"/>
    </source>
</evidence>
<dbReference type="Gene3D" id="3.30.420.10">
    <property type="entry name" value="Ribonuclease H-like superfamily/Ribonuclease H"/>
    <property type="match status" value="1"/>
</dbReference>
<feature type="binding site" evidence="12">
    <location>
        <position position="208"/>
    </location>
    <ligand>
        <name>a divalent metal cation</name>
        <dbReference type="ChEBI" id="CHEBI:60240"/>
    </ligand>
</feature>
<keyword evidence="7 12" id="KW-0540">Nuclease</keyword>
<evidence type="ECO:0000256" key="2">
    <source>
        <dbReference type="ARBA" id="ARBA00001946"/>
    </source>
</evidence>
<evidence type="ECO:0000256" key="5">
    <source>
        <dbReference type="ARBA" id="ARBA00008378"/>
    </source>
</evidence>
<keyword evidence="11" id="KW-0460">Magnesium</keyword>
<dbReference type="GO" id="GO:0006298">
    <property type="term" value="P:mismatch repair"/>
    <property type="evidence" value="ECO:0007669"/>
    <property type="project" value="TreeGrafter"/>
</dbReference>
<evidence type="ECO:0000256" key="12">
    <source>
        <dbReference type="PROSITE-ProRule" id="PRU01319"/>
    </source>
</evidence>
<comment type="cofactor">
    <cofactor evidence="2">
        <name>Mg(2+)</name>
        <dbReference type="ChEBI" id="CHEBI:18420"/>
    </cofactor>
</comment>